<evidence type="ECO:0000256" key="1">
    <source>
        <dbReference type="SAM" id="Coils"/>
    </source>
</evidence>
<keyword evidence="1" id="KW-0175">Coiled coil</keyword>
<feature type="region of interest" description="Disordered" evidence="2">
    <location>
        <begin position="130"/>
        <end position="187"/>
    </location>
</feature>
<comment type="caution">
    <text evidence="3">The sequence shown here is derived from an EMBL/GenBank/DDBJ whole genome shotgun (WGS) entry which is preliminary data.</text>
</comment>
<evidence type="ECO:0000313" key="4">
    <source>
        <dbReference type="Proteomes" id="UP000007264"/>
    </source>
</evidence>
<feature type="compositionally biased region" description="Low complexity" evidence="2">
    <location>
        <begin position="73"/>
        <end position="84"/>
    </location>
</feature>
<evidence type="ECO:0000313" key="3">
    <source>
        <dbReference type="EMBL" id="EIE24561.1"/>
    </source>
</evidence>
<feature type="compositionally biased region" description="Basic and acidic residues" evidence="2">
    <location>
        <begin position="171"/>
        <end position="181"/>
    </location>
</feature>
<feature type="region of interest" description="Disordered" evidence="2">
    <location>
        <begin position="1"/>
        <end position="94"/>
    </location>
</feature>
<dbReference type="OrthoDB" id="10527174at2759"/>
<feature type="compositionally biased region" description="Polar residues" evidence="2">
    <location>
        <begin position="7"/>
        <end position="17"/>
    </location>
</feature>
<accession>I0Z1P2</accession>
<reference evidence="3 4" key="1">
    <citation type="journal article" date="2012" name="Genome Biol.">
        <title>The genome of the polar eukaryotic microalga coccomyxa subellipsoidea reveals traits of cold adaptation.</title>
        <authorList>
            <person name="Blanc G."/>
            <person name="Agarkova I."/>
            <person name="Grimwood J."/>
            <person name="Kuo A."/>
            <person name="Brueggeman A."/>
            <person name="Dunigan D."/>
            <person name="Gurnon J."/>
            <person name="Ladunga I."/>
            <person name="Lindquist E."/>
            <person name="Lucas S."/>
            <person name="Pangilinan J."/>
            <person name="Proschold T."/>
            <person name="Salamov A."/>
            <person name="Schmutz J."/>
            <person name="Weeks D."/>
            <person name="Yamada T."/>
            <person name="Claverie J.M."/>
            <person name="Grigoriev I."/>
            <person name="Van Etten J."/>
            <person name="Lomsadze A."/>
            <person name="Borodovsky M."/>
        </authorList>
    </citation>
    <scope>NUCLEOTIDE SEQUENCE [LARGE SCALE GENOMIC DNA]</scope>
    <source>
        <strain evidence="3 4">C-169</strain>
    </source>
</reference>
<dbReference type="EMBL" id="AGSI01000005">
    <property type="protein sequence ID" value="EIE24561.1"/>
    <property type="molecule type" value="Genomic_DNA"/>
</dbReference>
<feature type="coiled-coil region" evidence="1">
    <location>
        <begin position="413"/>
        <end position="443"/>
    </location>
</feature>
<dbReference type="GeneID" id="17042563"/>
<sequence>MELPVKTSRSQELASPQSLPPTPKRRSRHWKQQSSRVPAPAPAQLQGLRRGPLLPLEEEPSLEAAVQQDRRVPASSRPAADAPSFKASKEQSWEDRVWEEIAHLPHGGAEGAAGNTAVWLPHVPKHSSISLQALAPAGQVNSRTQDRGASRGRSTTADRATPAAEAAQTAREYKPPAEKPKPLRTGMEAATYPCYIEILQKARLRPERPPGVPPRRRPVQPTAARPAAAAATQKTDKAGGKGAQPKASPQPAQSARYAALAASRQVLEPKRGQGRPLLRTEQRSAEKVLGAAPANSRAGHTNTSASVLADAGKRHEPKDPAQLRRGAGLENMPPAGERQAGAGYAQLLRANAGAGAAGKTAAAQLPARRVPRPAFRPSGSNGWRFGQPTVTVGEDLGYGTAHARAMAAHDRARRESEEKVAAARAAAEQAERLTSKAHRAVEQQAQIAAAERARARLLLSSDYTLQERLEWASNPDDTRSLHSKLLASSIGRWPADSLRSSWGHPLVGASGKAARSSGAARHLFPGTAAAAEPAGRKRNRALECSPAEQQVYDMSAIRAGRPESVLDGLRESNGRGCERSIDMAGTPRSHVSDTVLTGSGPLCDLTAAPGVHTIPAGQRAEAGDDVEQDDCPDTVTKTLARAEAQQPQRGSGLHCNPEVHSLLEKEAVRCIFIQDNPTFDSLRSSLGLPPSQLTSASQTAEQCQLALKDHNGEAKQRAAYQMLGRLEVPADAAAATDAERQSKPSGAEQPALGGRAADAGGEVYILAAADAVEGALNSHQAAKQDAAEAQMQGARSQSVFNSSLGFLGKDYAPLENSLSAHGPSPDTGIDTCEVESRRADDVTLSLDWRPANAPLTRVCEAEWSPAAAAFQGQNSTVDVSQAGSAATQGSITEGATNTVAPKKWSWLTRWGCFAPAVQP</sequence>
<feature type="region of interest" description="Disordered" evidence="2">
    <location>
        <begin position="731"/>
        <end position="754"/>
    </location>
</feature>
<feature type="compositionally biased region" description="Low complexity" evidence="2">
    <location>
        <begin position="363"/>
        <end position="377"/>
    </location>
</feature>
<protein>
    <submittedName>
        <fullName evidence="3">Uncharacterized protein</fullName>
    </submittedName>
</protein>
<organism evidence="3 4">
    <name type="scientific">Coccomyxa subellipsoidea (strain C-169)</name>
    <name type="common">Green microalga</name>
    <dbReference type="NCBI Taxonomy" id="574566"/>
    <lineage>
        <taxon>Eukaryota</taxon>
        <taxon>Viridiplantae</taxon>
        <taxon>Chlorophyta</taxon>
        <taxon>core chlorophytes</taxon>
        <taxon>Trebouxiophyceae</taxon>
        <taxon>Trebouxiophyceae incertae sedis</taxon>
        <taxon>Coccomyxaceae</taxon>
        <taxon>Coccomyxa</taxon>
        <taxon>Coccomyxa subellipsoidea</taxon>
    </lineage>
</organism>
<feature type="compositionally biased region" description="Low complexity" evidence="2">
    <location>
        <begin position="252"/>
        <end position="265"/>
    </location>
</feature>
<proteinExistence type="predicted"/>
<feature type="region of interest" description="Disordered" evidence="2">
    <location>
        <begin position="363"/>
        <end position="387"/>
    </location>
</feature>
<feature type="region of interest" description="Disordered" evidence="2">
    <location>
        <begin position="202"/>
        <end position="337"/>
    </location>
</feature>
<feature type="compositionally biased region" description="Basic and acidic residues" evidence="2">
    <location>
        <begin position="311"/>
        <end position="322"/>
    </location>
</feature>
<evidence type="ECO:0000256" key="2">
    <source>
        <dbReference type="SAM" id="MobiDB-lite"/>
    </source>
</evidence>
<name>I0Z1P2_COCSC</name>
<gene>
    <name evidence="3" type="ORF">COCSUDRAFT_61991</name>
</gene>
<feature type="compositionally biased region" description="Low complexity" evidence="2">
    <location>
        <begin position="219"/>
        <end position="231"/>
    </location>
</feature>
<feature type="compositionally biased region" description="Low complexity" evidence="2">
    <location>
        <begin position="44"/>
        <end position="55"/>
    </location>
</feature>
<feature type="compositionally biased region" description="Low complexity" evidence="2">
    <location>
        <begin position="155"/>
        <end position="170"/>
    </location>
</feature>
<keyword evidence="4" id="KW-1185">Reference proteome</keyword>
<dbReference type="KEGG" id="csl:COCSUDRAFT_61991"/>
<dbReference type="Proteomes" id="UP000007264">
    <property type="component" value="Unassembled WGS sequence"/>
</dbReference>
<dbReference type="AlphaFoldDB" id="I0Z1P2"/>
<dbReference type="RefSeq" id="XP_005649105.1">
    <property type="nucleotide sequence ID" value="XM_005649048.1"/>
</dbReference>